<protein>
    <submittedName>
        <fullName evidence="1">Uncharacterized protein</fullName>
    </submittedName>
</protein>
<name>A0A913XHY4_EXADI</name>
<dbReference type="OrthoDB" id="5952788at2759"/>
<organism evidence="1 2">
    <name type="scientific">Exaiptasia diaphana</name>
    <name type="common">Tropical sea anemone</name>
    <name type="synonym">Aiptasia pulchella</name>
    <dbReference type="NCBI Taxonomy" id="2652724"/>
    <lineage>
        <taxon>Eukaryota</taxon>
        <taxon>Metazoa</taxon>
        <taxon>Cnidaria</taxon>
        <taxon>Anthozoa</taxon>
        <taxon>Hexacorallia</taxon>
        <taxon>Actiniaria</taxon>
        <taxon>Aiptasiidae</taxon>
        <taxon>Exaiptasia</taxon>
    </lineage>
</organism>
<evidence type="ECO:0000313" key="2">
    <source>
        <dbReference type="Proteomes" id="UP000887567"/>
    </source>
</evidence>
<reference evidence="1" key="1">
    <citation type="submission" date="2022-11" db="UniProtKB">
        <authorList>
            <consortium name="EnsemblMetazoa"/>
        </authorList>
    </citation>
    <scope>IDENTIFICATION</scope>
</reference>
<sequence>MAFILDNLSSDDWTAADATTDPSSQGYKEYLICHRVPTNPDKTDYKYSASEGDDSKPVELILHGAKKRDPLQGVQRPMLKVVDGVIVGVDVCGERCERK</sequence>
<dbReference type="Proteomes" id="UP000887567">
    <property type="component" value="Unplaced"/>
</dbReference>
<evidence type="ECO:0000313" key="1">
    <source>
        <dbReference type="EnsemblMetazoa" id="XP_020905066.1"/>
    </source>
</evidence>
<dbReference type="KEGG" id="epa:110243317"/>
<dbReference type="EnsemblMetazoa" id="XM_021049407.2">
    <property type="protein sequence ID" value="XP_020905066.1"/>
    <property type="gene ID" value="LOC110243317"/>
</dbReference>
<proteinExistence type="predicted"/>
<dbReference type="OMA" id="YKEYLIC"/>
<accession>A0A913XHY4</accession>
<dbReference type="AlphaFoldDB" id="A0A913XHY4"/>
<dbReference type="GeneID" id="110243317"/>
<dbReference type="RefSeq" id="XP_020905066.1">
    <property type="nucleotide sequence ID" value="XM_021049407.2"/>
</dbReference>
<keyword evidence="2" id="KW-1185">Reference proteome</keyword>